<dbReference type="Proteomes" id="UP000189818">
    <property type="component" value="Unassembled WGS sequence"/>
</dbReference>
<protein>
    <submittedName>
        <fullName evidence="7">FAD/FMN-containing dehydrogenase</fullName>
    </submittedName>
</protein>
<dbReference type="InterPro" id="IPR006093">
    <property type="entry name" value="Oxy_OxRdtase_FAD_BS"/>
</dbReference>
<dbReference type="OrthoDB" id="9775082at2"/>
<organism evidence="7 8">
    <name type="scientific">Rhizorhabdus histidinilytica</name>
    <dbReference type="NCBI Taxonomy" id="439228"/>
    <lineage>
        <taxon>Bacteria</taxon>
        <taxon>Pseudomonadati</taxon>
        <taxon>Pseudomonadota</taxon>
        <taxon>Alphaproteobacteria</taxon>
        <taxon>Sphingomonadales</taxon>
        <taxon>Sphingomonadaceae</taxon>
        <taxon>Rhizorhabdus</taxon>
    </lineage>
</organism>
<dbReference type="SUPFAM" id="SSF56176">
    <property type="entry name" value="FAD-binding/transporter-associated domain-like"/>
    <property type="match status" value="1"/>
</dbReference>
<evidence type="ECO:0000259" key="6">
    <source>
        <dbReference type="PROSITE" id="PS51387"/>
    </source>
</evidence>
<proteinExistence type="inferred from homology"/>
<evidence type="ECO:0000256" key="2">
    <source>
        <dbReference type="ARBA" id="ARBA00005466"/>
    </source>
</evidence>
<dbReference type="InterPro" id="IPR016167">
    <property type="entry name" value="FAD-bd_PCMH_sub1"/>
</dbReference>
<dbReference type="Pfam" id="PF01565">
    <property type="entry name" value="FAD_binding_4"/>
    <property type="match status" value="1"/>
</dbReference>
<dbReference type="Gene3D" id="3.30.465.10">
    <property type="match status" value="1"/>
</dbReference>
<dbReference type="Gene3D" id="3.40.462.20">
    <property type="match status" value="1"/>
</dbReference>
<reference evidence="8" key="1">
    <citation type="submission" date="2017-02" db="EMBL/GenBank/DDBJ databases">
        <authorList>
            <person name="Varghese N."/>
            <person name="Submissions S."/>
        </authorList>
    </citation>
    <scope>NUCLEOTIDE SEQUENCE [LARGE SCALE GENOMIC DNA]</scope>
    <source>
        <strain evidence="8">UM2</strain>
    </source>
</reference>
<evidence type="ECO:0000313" key="7">
    <source>
        <dbReference type="EMBL" id="SKB26157.1"/>
    </source>
</evidence>
<dbReference type="InterPro" id="IPR006311">
    <property type="entry name" value="TAT_signal"/>
</dbReference>
<dbReference type="RefSeq" id="WP_079646197.1">
    <property type="nucleotide sequence ID" value="NZ_FUYM01000001.1"/>
</dbReference>
<dbReference type="PANTHER" id="PTHR42973">
    <property type="entry name" value="BINDING OXIDOREDUCTASE, PUTATIVE (AFU_ORTHOLOGUE AFUA_1G17690)-RELATED"/>
    <property type="match status" value="1"/>
</dbReference>
<dbReference type="InterPro" id="IPR016169">
    <property type="entry name" value="FAD-bd_PCMH_sub2"/>
</dbReference>
<keyword evidence="8" id="KW-1185">Reference proteome</keyword>
<sequence>MILDKPLALPKLDRRGFLAGTATLATLSAAGLMPMAAAGAAVDAREVERLQAKVKGKVVARDTELYEPWRRSMIWQTQKFPRNPEIIVQAESVEDVVAAVNHARENKRRITTRAGGHSFCGCFMRDDGMLVDVSRLSTIEIDAAKREAIVGPGVIGRRLQEELGRQGLAFPTAHCGMVPISGFLLGGGLGWNGNAWGGMSVYNILEVEIVTADGQVRTASETENPDLFWAVRGGGPGLFGVVTRFKLRVHPAPKAMRSHTYIFPFTASADVAAAMEEIGPKLPLNVELIGVITAAPPGMEKACSAAGCDQVFILQSVAFVDSEAAALAGMAPLKDHPVTKRAIAKIENAQESFENLYYGNEVPFPQRRYCVDNIYTDSLAKPIEVFIRRMPQSPSRVTAPVLLYKGRPELPDGACATKGNFYVSCYAQWDDPAADKANKDFMIAMYEELQPLGTGSYINELNQEGRIHRIRECYTADGWRKLGELRRKYDPGLVFHTFYGLEPDRPQA</sequence>
<dbReference type="STRING" id="439228.SAMN06295920_101222"/>
<evidence type="ECO:0000256" key="4">
    <source>
        <dbReference type="ARBA" id="ARBA00022827"/>
    </source>
</evidence>
<name>A0A1T4ZU84_9SPHN</name>
<evidence type="ECO:0000256" key="3">
    <source>
        <dbReference type="ARBA" id="ARBA00022630"/>
    </source>
</evidence>
<keyword evidence="3" id="KW-0285">Flavoprotein</keyword>
<dbReference type="PROSITE" id="PS00862">
    <property type="entry name" value="OX2_COVAL_FAD"/>
    <property type="match status" value="1"/>
</dbReference>
<dbReference type="AlphaFoldDB" id="A0A1T4ZU84"/>
<dbReference type="InterPro" id="IPR050416">
    <property type="entry name" value="FAD-linked_Oxidoreductase"/>
</dbReference>
<dbReference type="InterPro" id="IPR036318">
    <property type="entry name" value="FAD-bd_PCMH-like_sf"/>
</dbReference>
<gene>
    <name evidence="7" type="ORF">SAMN06295920_101222</name>
</gene>
<evidence type="ECO:0000256" key="1">
    <source>
        <dbReference type="ARBA" id="ARBA00001974"/>
    </source>
</evidence>
<feature type="domain" description="FAD-binding PCMH-type" evidence="6">
    <location>
        <begin position="80"/>
        <end position="252"/>
    </location>
</feature>
<dbReference type="Gene3D" id="3.30.43.10">
    <property type="entry name" value="Uridine Diphospho-n-acetylenolpyruvylglucosamine Reductase, domain 2"/>
    <property type="match status" value="1"/>
</dbReference>
<dbReference type="PANTHER" id="PTHR42973:SF39">
    <property type="entry name" value="FAD-BINDING PCMH-TYPE DOMAIN-CONTAINING PROTEIN"/>
    <property type="match status" value="1"/>
</dbReference>
<dbReference type="EMBL" id="FUYM01000001">
    <property type="protein sequence ID" value="SKB26157.1"/>
    <property type="molecule type" value="Genomic_DNA"/>
</dbReference>
<dbReference type="GO" id="GO:0016491">
    <property type="term" value="F:oxidoreductase activity"/>
    <property type="evidence" value="ECO:0007669"/>
    <property type="project" value="UniProtKB-KW"/>
</dbReference>
<comment type="similarity">
    <text evidence="2">Belongs to the oxygen-dependent FAD-linked oxidoreductase family.</text>
</comment>
<dbReference type="GO" id="GO:0071949">
    <property type="term" value="F:FAD binding"/>
    <property type="evidence" value="ECO:0007669"/>
    <property type="project" value="InterPro"/>
</dbReference>
<evidence type="ECO:0000256" key="5">
    <source>
        <dbReference type="ARBA" id="ARBA00023002"/>
    </source>
</evidence>
<dbReference type="InterPro" id="IPR016166">
    <property type="entry name" value="FAD-bd_PCMH"/>
</dbReference>
<keyword evidence="4" id="KW-0274">FAD</keyword>
<evidence type="ECO:0000313" key="8">
    <source>
        <dbReference type="Proteomes" id="UP000189818"/>
    </source>
</evidence>
<dbReference type="InterPro" id="IPR006094">
    <property type="entry name" value="Oxid_FAD_bind_N"/>
</dbReference>
<dbReference type="PROSITE" id="PS51318">
    <property type="entry name" value="TAT"/>
    <property type="match status" value="1"/>
</dbReference>
<accession>A0A1T4ZU84</accession>
<keyword evidence="5" id="KW-0560">Oxidoreductase</keyword>
<comment type="cofactor">
    <cofactor evidence="1">
        <name>FAD</name>
        <dbReference type="ChEBI" id="CHEBI:57692"/>
    </cofactor>
</comment>
<dbReference type="PROSITE" id="PS51387">
    <property type="entry name" value="FAD_PCMH"/>
    <property type="match status" value="1"/>
</dbReference>